<dbReference type="EMBL" id="CP003360">
    <property type="protein sequence ID" value="AFM26674.1"/>
    <property type="molecule type" value="Genomic_DNA"/>
</dbReference>
<keyword evidence="2" id="KW-1185">Reference proteome</keyword>
<dbReference type="Proteomes" id="UP000006055">
    <property type="component" value="Chromosome"/>
</dbReference>
<gene>
    <name evidence="1" type="ordered locus">Desti_4034</name>
</gene>
<sequence>MGNQNTLGEMDEKVKEGLRIARESLEDETLLKLCDDLEYTWQHLCSNLIIVSVGLSAMRYRTSDQIREQLMQYLQTIKSTKKQHERMFFPDTTLAN</sequence>
<protein>
    <submittedName>
        <fullName evidence="1">Uncharacterized protein</fullName>
    </submittedName>
</protein>
<organism evidence="1 2">
    <name type="scientific">Desulfomonile tiedjei (strain ATCC 49306 / DSM 6799 / DCB-1)</name>
    <dbReference type="NCBI Taxonomy" id="706587"/>
    <lineage>
        <taxon>Bacteria</taxon>
        <taxon>Pseudomonadati</taxon>
        <taxon>Thermodesulfobacteriota</taxon>
        <taxon>Desulfomonilia</taxon>
        <taxon>Desulfomonilales</taxon>
        <taxon>Desulfomonilaceae</taxon>
        <taxon>Desulfomonile</taxon>
    </lineage>
</organism>
<evidence type="ECO:0000313" key="1">
    <source>
        <dbReference type="EMBL" id="AFM26674.1"/>
    </source>
</evidence>
<dbReference type="STRING" id="706587.Desti_4034"/>
<accession>I4CAT3</accession>
<reference evidence="2" key="1">
    <citation type="submission" date="2012-06" db="EMBL/GenBank/DDBJ databases">
        <title>Complete sequence of chromosome of Desulfomonile tiedjei DSM 6799.</title>
        <authorList>
            <person name="Lucas S."/>
            <person name="Copeland A."/>
            <person name="Lapidus A."/>
            <person name="Glavina del Rio T."/>
            <person name="Dalin E."/>
            <person name="Tice H."/>
            <person name="Bruce D."/>
            <person name="Goodwin L."/>
            <person name="Pitluck S."/>
            <person name="Peters L."/>
            <person name="Ovchinnikova G."/>
            <person name="Zeytun A."/>
            <person name="Lu M."/>
            <person name="Kyrpides N."/>
            <person name="Mavromatis K."/>
            <person name="Ivanova N."/>
            <person name="Brettin T."/>
            <person name="Detter J.C."/>
            <person name="Han C."/>
            <person name="Larimer F."/>
            <person name="Land M."/>
            <person name="Hauser L."/>
            <person name="Markowitz V."/>
            <person name="Cheng J.-F."/>
            <person name="Hugenholtz P."/>
            <person name="Woyke T."/>
            <person name="Wu D."/>
            <person name="Spring S."/>
            <person name="Schroeder M."/>
            <person name="Brambilla E."/>
            <person name="Klenk H.-P."/>
            <person name="Eisen J.A."/>
        </authorList>
    </citation>
    <scope>NUCLEOTIDE SEQUENCE [LARGE SCALE GENOMIC DNA]</scope>
    <source>
        <strain evidence="2">ATCC 49306 / DSM 6799 / DCB-1</strain>
    </source>
</reference>
<name>I4CAT3_DESTA</name>
<proteinExistence type="predicted"/>
<dbReference type="HOGENOM" id="CLU_2355208_0_0_7"/>
<dbReference type="AlphaFoldDB" id="I4CAT3"/>
<dbReference type="KEGG" id="dti:Desti_4034"/>
<dbReference type="RefSeq" id="WP_014811800.1">
    <property type="nucleotide sequence ID" value="NC_018025.1"/>
</dbReference>
<evidence type="ECO:0000313" key="2">
    <source>
        <dbReference type="Proteomes" id="UP000006055"/>
    </source>
</evidence>